<evidence type="ECO:0000256" key="1">
    <source>
        <dbReference type="SAM" id="MobiDB-lite"/>
    </source>
</evidence>
<dbReference type="RefSeq" id="WP_266346273.1">
    <property type="nucleotide sequence ID" value="NZ_JAPKNH010000015.1"/>
</dbReference>
<dbReference type="Proteomes" id="UP001596150">
    <property type="component" value="Unassembled WGS sequence"/>
</dbReference>
<feature type="region of interest" description="Disordered" evidence="1">
    <location>
        <begin position="236"/>
        <end position="306"/>
    </location>
</feature>
<protein>
    <recommendedName>
        <fullName evidence="4">DUF1376 domain-containing protein</fullName>
    </recommendedName>
</protein>
<feature type="compositionally biased region" description="Basic and acidic residues" evidence="1">
    <location>
        <begin position="98"/>
        <end position="121"/>
    </location>
</feature>
<comment type="caution">
    <text evidence="2">The sequence shown here is derived from an EMBL/GenBank/DDBJ whole genome shotgun (WGS) entry which is preliminary data.</text>
</comment>
<feature type="compositionally biased region" description="Acidic residues" evidence="1">
    <location>
        <begin position="136"/>
        <end position="147"/>
    </location>
</feature>
<proteinExistence type="predicted"/>
<gene>
    <name evidence="2" type="ORF">ACFPP9_24680</name>
</gene>
<feature type="region of interest" description="Disordered" evidence="1">
    <location>
        <begin position="98"/>
        <end position="157"/>
    </location>
</feature>
<dbReference type="EMBL" id="JBHSML010000031">
    <property type="protein sequence ID" value="MFC5518982.1"/>
    <property type="molecule type" value="Genomic_DNA"/>
</dbReference>
<reference evidence="3" key="1">
    <citation type="journal article" date="2019" name="Int. J. Syst. Evol. Microbiol.">
        <title>The Global Catalogue of Microorganisms (GCM) 10K type strain sequencing project: providing services to taxonomists for standard genome sequencing and annotation.</title>
        <authorList>
            <consortium name="The Broad Institute Genomics Platform"/>
            <consortium name="The Broad Institute Genome Sequencing Center for Infectious Disease"/>
            <person name="Wu L."/>
            <person name="Ma J."/>
        </authorList>
    </citation>
    <scope>NUCLEOTIDE SEQUENCE [LARGE SCALE GENOMIC DNA]</scope>
    <source>
        <strain evidence="3">KACC 12633</strain>
    </source>
</reference>
<evidence type="ECO:0008006" key="4">
    <source>
        <dbReference type="Google" id="ProtNLM"/>
    </source>
</evidence>
<organism evidence="2 3">
    <name type="scientific">Kaistia terrae</name>
    <dbReference type="NCBI Taxonomy" id="537017"/>
    <lineage>
        <taxon>Bacteria</taxon>
        <taxon>Pseudomonadati</taxon>
        <taxon>Pseudomonadota</taxon>
        <taxon>Alphaproteobacteria</taxon>
        <taxon>Hyphomicrobiales</taxon>
        <taxon>Kaistiaceae</taxon>
        <taxon>Kaistia</taxon>
    </lineage>
</organism>
<keyword evidence="3" id="KW-1185">Reference proteome</keyword>
<feature type="compositionally biased region" description="Basic and acidic residues" evidence="1">
    <location>
        <begin position="270"/>
        <end position="306"/>
    </location>
</feature>
<sequence>MSRWFRHYAGMARDDKLVSVAIRSKQTVERVVWVWGAILESAAEIDENGRFELDAAEVAYFLRADQADIERVVVALEELGRLHAGFVAKWGDRQFQSDRSAERQKRYRDKHSAQRDVHHNAGDVVTVTSPSRDGDSPETETEAEEEVTTPNASAARPNLSDLMSRLCSAAGKAIANPAGAAGLLALSDPINWVQSGCDLDLDVIPAITARSAGRPPGEIRSWSYFTKAVFQARDTRLKPSPEPIDDQPRNRQGQPASRARSGADAYLAAIREEAEQLDDRGFPDRRDHGADFGDGRTLDLRANEAA</sequence>
<evidence type="ECO:0000313" key="2">
    <source>
        <dbReference type="EMBL" id="MFC5518982.1"/>
    </source>
</evidence>
<name>A0ABW0Q4Y3_9HYPH</name>
<accession>A0ABW0Q4Y3</accession>
<evidence type="ECO:0000313" key="3">
    <source>
        <dbReference type="Proteomes" id="UP001596150"/>
    </source>
</evidence>